<evidence type="ECO:0000256" key="3">
    <source>
        <dbReference type="SAM" id="MobiDB-lite"/>
    </source>
</evidence>
<dbReference type="InterPro" id="IPR031107">
    <property type="entry name" value="Small_HSP"/>
</dbReference>
<evidence type="ECO:0000313" key="5">
    <source>
        <dbReference type="EMBL" id="CAA9319208.1"/>
    </source>
</evidence>
<evidence type="ECO:0000256" key="2">
    <source>
        <dbReference type="RuleBase" id="RU003616"/>
    </source>
</evidence>
<dbReference type="EMBL" id="CADCUB010000053">
    <property type="protein sequence ID" value="CAA9319208.1"/>
    <property type="molecule type" value="Genomic_DNA"/>
</dbReference>
<proteinExistence type="inferred from homology"/>
<sequence>MMRFDPFRDLDRLADQLASGVRTPRMAPMDVFRIGDHYVVHLDLPGVDPGSVDLSVEDNTLTVRAHRTTRPDGEVTQVLVAERPSGEVSRQLLLGEGMDVERIEATYDHGVLTLHVPVAERSKPRRIPVSLAREEGPQVIEGSSSASSSGAPGEQQAVDAGSAG</sequence>
<organism evidence="5">
    <name type="scientific">uncultured Frankineae bacterium</name>
    <dbReference type="NCBI Taxonomy" id="437475"/>
    <lineage>
        <taxon>Bacteria</taxon>
        <taxon>Bacillati</taxon>
        <taxon>Actinomycetota</taxon>
        <taxon>Actinomycetes</taxon>
        <taxon>Frankiales</taxon>
        <taxon>environmental samples</taxon>
    </lineage>
</organism>
<feature type="domain" description="SHSP" evidence="4">
    <location>
        <begin position="20"/>
        <end position="132"/>
    </location>
</feature>
<dbReference type="Gene3D" id="2.60.40.790">
    <property type="match status" value="1"/>
</dbReference>
<dbReference type="InterPro" id="IPR002068">
    <property type="entry name" value="A-crystallin/Hsp20_dom"/>
</dbReference>
<gene>
    <name evidence="5" type="ORF">AVDCRST_MAG07-1123</name>
</gene>
<evidence type="ECO:0000259" key="4">
    <source>
        <dbReference type="PROSITE" id="PS01031"/>
    </source>
</evidence>
<accession>A0A6J4L051</accession>
<feature type="compositionally biased region" description="Low complexity" evidence="3">
    <location>
        <begin position="142"/>
        <end position="151"/>
    </location>
</feature>
<comment type="similarity">
    <text evidence="1 2">Belongs to the small heat shock protein (HSP20) family.</text>
</comment>
<protein>
    <recommendedName>
        <fullName evidence="4">SHSP domain-containing protein</fullName>
    </recommendedName>
</protein>
<dbReference type="PROSITE" id="PS01031">
    <property type="entry name" value="SHSP"/>
    <property type="match status" value="1"/>
</dbReference>
<dbReference type="CDD" id="cd06464">
    <property type="entry name" value="ACD_sHsps-like"/>
    <property type="match status" value="1"/>
</dbReference>
<dbReference type="SUPFAM" id="SSF49764">
    <property type="entry name" value="HSP20-like chaperones"/>
    <property type="match status" value="1"/>
</dbReference>
<dbReference type="AlphaFoldDB" id="A0A6J4L051"/>
<dbReference type="InterPro" id="IPR008978">
    <property type="entry name" value="HSP20-like_chaperone"/>
</dbReference>
<evidence type="ECO:0000256" key="1">
    <source>
        <dbReference type="PROSITE-ProRule" id="PRU00285"/>
    </source>
</evidence>
<dbReference type="PANTHER" id="PTHR11527">
    <property type="entry name" value="HEAT-SHOCK PROTEIN 20 FAMILY MEMBER"/>
    <property type="match status" value="1"/>
</dbReference>
<reference evidence="5" key="1">
    <citation type="submission" date="2020-02" db="EMBL/GenBank/DDBJ databases">
        <authorList>
            <person name="Meier V. D."/>
        </authorList>
    </citation>
    <scope>NUCLEOTIDE SEQUENCE</scope>
    <source>
        <strain evidence="5">AVDCRST_MAG07</strain>
    </source>
</reference>
<name>A0A6J4L051_9ACTN</name>
<feature type="region of interest" description="Disordered" evidence="3">
    <location>
        <begin position="127"/>
        <end position="164"/>
    </location>
</feature>
<dbReference type="Pfam" id="PF00011">
    <property type="entry name" value="HSP20"/>
    <property type="match status" value="1"/>
</dbReference>